<evidence type="ECO:0000256" key="5">
    <source>
        <dbReference type="SAM" id="Phobius"/>
    </source>
</evidence>
<evidence type="ECO:0000256" key="1">
    <source>
        <dbReference type="ARBA" id="ARBA00004141"/>
    </source>
</evidence>
<organism evidence="7 8">
    <name type="scientific">Hypothenemus hampei</name>
    <name type="common">Coffee berry borer</name>
    <dbReference type="NCBI Taxonomy" id="57062"/>
    <lineage>
        <taxon>Eukaryota</taxon>
        <taxon>Metazoa</taxon>
        <taxon>Ecdysozoa</taxon>
        <taxon>Arthropoda</taxon>
        <taxon>Hexapoda</taxon>
        <taxon>Insecta</taxon>
        <taxon>Pterygota</taxon>
        <taxon>Neoptera</taxon>
        <taxon>Endopterygota</taxon>
        <taxon>Coleoptera</taxon>
        <taxon>Polyphaga</taxon>
        <taxon>Cucujiformia</taxon>
        <taxon>Curculionidae</taxon>
        <taxon>Scolytinae</taxon>
        <taxon>Hypothenemus</taxon>
    </lineage>
</organism>
<dbReference type="Gene3D" id="1.20.1250.20">
    <property type="entry name" value="MFS general substrate transporter like domains"/>
    <property type="match status" value="1"/>
</dbReference>
<keyword evidence="2 5" id="KW-0812">Transmembrane</keyword>
<keyword evidence="8" id="KW-1185">Reference proteome</keyword>
<reference evidence="7 8" key="1">
    <citation type="submission" date="2024-05" db="EMBL/GenBank/DDBJ databases">
        <title>Genetic variation in Jamaican populations of the coffee berry borer (Hypothenemus hampei).</title>
        <authorList>
            <person name="Errbii M."/>
            <person name="Myrie A."/>
        </authorList>
    </citation>
    <scope>NUCLEOTIDE SEQUENCE [LARGE SCALE GENOMIC DNA]</scope>
    <source>
        <strain evidence="7">JA-Hopewell-2020-01-JO</strain>
        <tissue evidence="7">Whole body</tissue>
    </source>
</reference>
<sequence>MGFDDILGLTGGFGRHQWKLYFLFIIPSACTIFLQVGNVVLTVPPKHRCRSPYENISTYGLNETALKHGYHYDVNTNRYSSCSYLNNSIEMKCDHYIFDNAFGRTLSVEFELICKKSYLISLTNLLTMFGCILGGSILGFASDKWGRKRIFLICAYVYIILGTAILFSLNIWMILVLKTLTGFVVSGMLSAGYVLVLESSEPSKRVLAGTSILVSYIVNTMLIGLFGYISPTWKHLQLIYTSFGLPCLLYYWLVPESARWLISKNNISKAKEIILDIAKENRVVLLSNNLDSLLENVCDTDKGLPKQSTIIEALKYPRLRLRILILLFLNFTLFTSIFGITWNVPKLSGNLYVNVVLMGVVNIPSFLITLIPGQKLGRRLVISLYCFLAAIFLLFPYIRPSDSIFVIFWTFASKVCIGATINLEYALSTEIYPTVLRNSGIGCDSMAGGLGSAVSPFFFYLDVFWKPLPHVLFTILLISSGTLVWLLPETFGKKLPETLEDGEEFGK</sequence>
<name>A0ABD1EJ20_HYPHA</name>
<dbReference type="EMBL" id="JBDJPC010000007">
    <property type="protein sequence ID" value="KAL1494706.1"/>
    <property type="molecule type" value="Genomic_DNA"/>
</dbReference>
<dbReference type="GO" id="GO:0016020">
    <property type="term" value="C:membrane"/>
    <property type="evidence" value="ECO:0007669"/>
    <property type="project" value="UniProtKB-SubCell"/>
</dbReference>
<feature type="transmembrane region" description="Helical" evidence="5">
    <location>
        <begin position="467"/>
        <end position="487"/>
    </location>
</feature>
<evidence type="ECO:0000256" key="2">
    <source>
        <dbReference type="ARBA" id="ARBA00022692"/>
    </source>
</evidence>
<feature type="transmembrane region" description="Helical" evidence="5">
    <location>
        <begin position="180"/>
        <end position="197"/>
    </location>
</feature>
<dbReference type="PROSITE" id="PS50850">
    <property type="entry name" value="MFS"/>
    <property type="match status" value="1"/>
</dbReference>
<feature type="transmembrane region" description="Helical" evidence="5">
    <location>
        <begin position="404"/>
        <end position="427"/>
    </location>
</feature>
<evidence type="ECO:0000256" key="3">
    <source>
        <dbReference type="ARBA" id="ARBA00022989"/>
    </source>
</evidence>
<feature type="transmembrane region" description="Helical" evidence="5">
    <location>
        <begin position="323"/>
        <end position="345"/>
    </location>
</feature>
<dbReference type="InterPro" id="IPR005828">
    <property type="entry name" value="MFS_sugar_transport-like"/>
</dbReference>
<dbReference type="InterPro" id="IPR036259">
    <property type="entry name" value="MFS_trans_sf"/>
</dbReference>
<dbReference type="PANTHER" id="PTHR24064">
    <property type="entry name" value="SOLUTE CARRIER FAMILY 22 MEMBER"/>
    <property type="match status" value="1"/>
</dbReference>
<keyword evidence="3 5" id="KW-1133">Transmembrane helix</keyword>
<feature type="transmembrane region" description="Helical" evidence="5">
    <location>
        <begin position="439"/>
        <end position="461"/>
    </location>
</feature>
<keyword evidence="4 5" id="KW-0472">Membrane</keyword>
<gene>
    <name evidence="7" type="ORF">ABEB36_010263</name>
</gene>
<feature type="transmembrane region" description="Helical" evidence="5">
    <location>
        <begin position="20"/>
        <end position="41"/>
    </location>
</feature>
<feature type="transmembrane region" description="Helical" evidence="5">
    <location>
        <begin position="150"/>
        <end position="174"/>
    </location>
</feature>
<evidence type="ECO:0000259" key="6">
    <source>
        <dbReference type="PROSITE" id="PS50850"/>
    </source>
</evidence>
<dbReference type="SUPFAM" id="SSF103473">
    <property type="entry name" value="MFS general substrate transporter"/>
    <property type="match status" value="1"/>
</dbReference>
<evidence type="ECO:0000313" key="8">
    <source>
        <dbReference type="Proteomes" id="UP001566132"/>
    </source>
</evidence>
<protein>
    <recommendedName>
        <fullName evidence="6">Major facilitator superfamily (MFS) profile domain-containing protein</fullName>
    </recommendedName>
</protein>
<feature type="transmembrane region" description="Helical" evidence="5">
    <location>
        <begin position="206"/>
        <end position="229"/>
    </location>
</feature>
<dbReference type="InterPro" id="IPR020846">
    <property type="entry name" value="MFS_dom"/>
</dbReference>
<dbReference type="AlphaFoldDB" id="A0ABD1EJ20"/>
<comment type="subcellular location">
    <subcellularLocation>
        <location evidence="1">Membrane</location>
        <topology evidence="1">Multi-pass membrane protein</topology>
    </subcellularLocation>
</comment>
<dbReference type="InterPro" id="IPR005829">
    <property type="entry name" value="Sugar_transporter_CS"/>
</dbReference>
<feature type="transmembrane region" description="Helical" evidence="5">
    <location>
        <begin position="118"/>
        <end position="138"/>
    </location>
</feature>
<dbReference type="Pfam" id="PF00083">
    <property type="entry name" value="Sugar_tr"/>
    <property type="match status" value="1"/>
</dbReference>
<dbReference type="Proteomes" id="UP001566132">
    <property type="component" value="Unassembled WGS sequence"/>
</dbReference>
<dbReference type="PROSITE" id="PS00216">
    <property type="entry name" value="SUGAR_TRANSPORT_1"/>
    <property type="match status" value="1"/>
</dbReference>
<accession>A0ABD1EJ20</accession>
<feature type="transmembrane region" description="Helical" evidence="5">
    <location>
        <begin position="351"/>
        <end position="373"/>
    </location>
</feature>
<evidence type="ECO:0000313" key="7">
    <source>
        <dbReference type="EMBL" id="KAL1494706.1"/>
    </source>
</evidence>
<comment type="caution">
    <text evidence="7">The sequence shown here is derived from an EMBL/GenBank/DDBJ whole genome shotgun (WGS) entry which is preliminary data.</text>
</comment>
<feature type="transmembrane region" description="Helical" evidence="5">
    <location>
        <begin position="380"/>
        <end position="398"/>
    </location>
</feature>
<feature type="domain" description="Major facilitator superfamily (MFS) profile" evidence="6">
    <location>
        <begin position="57"/>
        <end position="491"/>
    </location>
</feature>
<evidence type="ECO:0000256" key="4">
    <source>
        <dbReference type="ARBA" id="ARBA00023136"/>
    </source>
</evidence>
<proteinExistence type="predicted"/>